<dbReference type="InterPro" id="IPR000504">
    <property type="entry name" value="RRM_dom"/>
</dbReference>
<evidence type="ECO:0000259" key="7">
    <source>
        <dbReference type="PROSITE" id="PS50102"/>
    </source>
</evidence>
<dbReference type="GO" id="GO:0000480">
    <property type="term" value="P:endonucleolytic cleavage in 5'-ETS of tricistronic rRNA transcript (SSU-rRNA, 5.8S rRNA, LSU-rRNA)"/>
    <property type="evidence" value="ECO:0007669"/>
    <property type="project" value="TreeGrafter"/>
</dbReference>
<reference evidence="8" key="1">
    <citation type="submission" date="2015-04" db="EMBL/GenBank/DDBJ databases">
        <title>The genome sequence of the plant pathogenic Rhizarian Plasmodiophora brassicae reveals insights in its biotrophic life cycle and the origin of chitin synthesis.</title>
        <authorList>
            <person name="Schwelm A."/>
            <person name="Fogelqvist J."/>
            <person name="Knaust A."/>
            <person name="Julke S."/>
            <person name="Lilja T."/>
            <person name="Dhandapani V."/>
            <person name="Bonilla-Rosso G."/>
            <person name="Karlsson M."/>
            <person name="Shevchenko A."/>
            <person name="Choi S.R."/>
            <person name="Kim H.G."/>
            <person name="Park J.Y."/>
            <person name="Lim Y.P."/>
            <person name="Ludwig-Muller J."/>
            <person name="Dixelius C."/>
        </authorList>
    </citation>
    <scope>NUCLEOTIDE SEQUENCE</scope>
    <source>
        <tissue evidence="8">Potato root galls</tissue>
    </source>
</reference>
<dbReference type="GO" id="GO:0034462">
    <property type="term" value="P:small-subunit processome assembly"/>
    <property type="evidence" value="ECO:0007669"/>
    <property type="project" value="TreeGrafter"/>
</dbReference>
<dbReference type="CDD" id="cd12263">
    <property type="entry name" value="RRM_ABT1_like"/>
    <property type="match status" value="1"/>
</dbReference>
<dbReference type="InterPro" id="IPR012677">
    <property type="entry name" value="Nucleotide-bd_a/b_plait_sf"/>
</dbReference>
<evidence type="ECO:0000256" key="2">
    <source>
        <dbReference type="ARBA" id="ARBA00005819"/>
    </source>
</evidence>
<comment type="subcellular location">
    <subcellularLocation>
        <location evidence="1">Nucleus</location>
        <location evidence="1">Nucleolus</location>
    </subcellularLocation>
</comment>
<evidence type="ECO:0000256" key="4">
    <source>
        <dbReference type="ARBA" id="ARBA00023242"/>
    </source>
</evidence>
<feature type="region of interest" description="Disordered" evidence="6">
    <location>
        <begin position="201"/>
        <end position="239"/>
    </location>
</feature>
<comment type="similarity">
    <text evidence="2">Belongs to the ESF2/ABP1 family.</text>
</comment>
<evidence type="ECO:0000256" key="3">
    <source>
        <dbReference type="ARBA" id="ARBA00022884"/>
    </source>
</evidence>
<dbReference type="InterPro" id="IPR039119">
    <property type="entry name" value="ABT1/Esf2"/>
</dbReference>
<evidence type="ECO:0000256" key="6">
    <source>
        <dbReference type="SAM" id="MobiDB-lite"/>
    </source>
</evidence>
<proteinExistence type="inferred from homology"/>
<evidence type="ECO:0000256" key="5">
    <source>
        <dbReference type="PROSITE-ProRule" id="PRU00176"/>
    </source>
</evidence>
<dbReference type="SUPFAM" id="SSF54928">
    <property type="entry name" value="RNA-binding domain, RBD"/>
    <property type="match status" value="1"/>
</dbReference>
<dbReference type="PANTHER" id="PTHR12311:SF7">
    <property type="entry name" value="ACTIVATOR OF BASAL TRANSCRIPTION 1"/>
    <property type="match status" value="1"/>
</dbReference>
<evidence type="ECO:0000313" key="8">
    <source>
        <dbReference type="EMBL" id="CRZ05012.1"/>
    </source>
</evidence>
<name>A0A0H5QTF5_9EUKA</name>
<dbReference type="GO" id="GO:0000472">
    <property type="term" value="P:endonucleolytic cleavage to generate mature 5'-end of SSU-rRNA from (SSU-rRNA, 5.8S rRNA, LSU-rRNA)"/>
    <property type="evidence" value="ECO:0007669"/>
    <property type="project" value="TreeGrafter"/>
</dbReference>
<keyword evidence="3 5" id="KW-0694">RNA-binding</keyword>
<dbReference type="InterPro" id="IPR035979">
    <property type="entry name" value="RBD_domain_sf"/>
</dbReference>
<evidence type="ECO:0000256" key="1">
    <source>
        <dbReference type="ARBA" id="ARBA00004604"/>
    </source>
</evidence>
<feature type="region of interest" description="Disordered" evidence="6">
    <location>
        <begin position="1"/>
        <end position="39"/>
    </location>
</feature>
<dbReference type="Gene3D" id="3.30.70.330">
    <property type="match status" value="1"/>
</dbReference>
<sequence>NNGADDCPEGLGNQSDVDNDVNEDVVQSDDEGAGNTSDNAERWAQFEANALKRGIIYFSRIPPFMSANRLRKMFEPFGEIGRIYLTPEDAAVARTRRKFKKCTRKNYVDGWMEFARKSVARRVAESLNNTPIGGKKRSFYRDDIWNIRYLKGFKWHHLTEKHAMESAARSQKIRTEISAAKKEYDFIVDKQEQAKLVHNIEKRHQKRGATDGQESQPPVKVLRTFRQRQPVFSGHATAS</sequence>
<dbReference type="InterPro" id="IPR034353">
    <property type="entry name" value="ABT1/ESF2_RRM"/>
</dbReference>
<feature type="non-terminal residue" evidence="8">
    <location>
        <position position="1"/>
    </location>
</feature>
<dbReference type="AlphaFoldDB" id="A0A0H5QTF5"/>
<dbReference type="PROSITE" id="PS50102">
    <property type="entry name" value="RRM"/>
    <property type="match status" value="1"/>
</dbReference>
<keyword evidence="4" id="KW-0539">Nucleus</keyword>
<dbReference type="GO" id="GO:0005730">
    <property type="term" value="C:nucleolus"/>
    <property type="evidence" value="ECO:0007669"/>
    <property type="project" value="UniProtKB-SubCell"/>
</dbReference>
<dbReference type="GO" id="GO:0000447">
    <property type="term" value="P:endonucleolytic cleavage in ITS1 to separate SSU-rRNA from 5.8S rRNA and LSU-rRNA from tricistronic rRNA transcript (SSU-rRNA, 5.8S rRNA, LSU-rRNA)"/>
    <property type="evidence" value="ECO:0007669"/>
    <property type="project" value="TreeGrafter"/>
</dbReference>
<accession>A0A0H5QTF5</accession>
<feature type="compositionally biased region" description="Acidic residues" evidence="6">
    <location>
        <begin position="17"/>
        <end position="32"/>
    </location>
</feature>
<dbReference type="GO" id="GO:0003723">
    <property type="term" value="F:RNA binding"/>
    <property type="evidence" value="ECO:0007669"/>
    <property type="project" value="UniProtKB-UniRule"/>
</dbReference>
<dbReference type="PANTHER" id="PTHR12311">
    <property type="entry name" value="ACTIVATOR OF BASAL TRANSCRIPTION 1"/>
    <property type="match status" value="1"/>
</dbReference>
<protein>
    <recommendedName>
        <fullName evidence="7">RRM domain-containing protein</fullName>
    </recommendedName>
</protein>
<feature type="domain" description="RRM" evidence="7">
    <location>
        <begin position="54"/>
        <end position="136"/>
    </location>
</feature>
<dbReference type="EMBL" id="HACM01004570">
    <property type="protein sequence ID" value="CRZ05012.1"/>
    <property type="molecule type" value="Transcribed_RNA"/>
</dbReference>
<organism evidence="8">
    <name type="scientific">Spongospora subterranea</name>
    <dbReference type="NCBI Taxonomy" id="70186"/>
    <lineage>
        <taxon>Eukaryota</taxon>
        <taxon>Sar</taxon>
        <taxon>Rhizaria</taxon>
        <taxon>Endomyxa</taxon>
        <taxon>Phytomyxea</taxon>
        <taxon>Plasmodiophorida</taxon>
        <taxon>Plasmodiophoridae</taxon>
        <taxon>Spongospora</taxon>
    </lineage>
</organism>